<evidence type="ECO:0000259" key="3">
    <source>
        <dbReference type="PROSITE" id="PS51613"/>
    </source>
</evidence>
<keyword evidence="1" id="KW-0506">mRNA capping</keyword>
<dbReference type="PANTHER" id="PTHR16121">
    <property type="entry name" value="CAP-SPECIFIC MRNA (NUCLEOSIDE-2'-O-)-METHYLTRANSFERASE 1-RELATED"/>
    <property type="match status" value="1"/>
</dbReference>
<dbReference type="Gene3D" id="3.40.50.12760">
    <property type="match status" value="1"/>
</dbReference>
<keyword evidence="1" id="KW-0489">Methyltransferase</keyword>
<evidence type="ECO:0000313" key="4">
    <source>
        <dbReference type="EMBL" id="CDS09243.1"/>
    </source>
</evidence>
<gene>
    <name evidence="4" type="ORF">LRAMOSA10603</name>
</gene>
<evidence type="ECO:0000256" key="1">
    <source>
        <dbReference type="RuleBase" id="RU368012"/>
    </source>
</evidence>
<comment type="subcellular location">
    <subcellularLocation>
        <location evidence="1">Nucleus</location>
    </subcellularLocation>
</comment>
<dbReference type="PROSITE" id="PS51613">
    <property type="entry name" value="SAM_MT_RRMJ"/>
    <property type="match status" value="1"/>
</dbReference>
<dbReference type="GO" id="GO:0005634">
    <property type="term" value="C:nucleus"/>
    <property type="evidence" value="ECO:0007669"/>
    <property type="project" value="UniProtKB-SubCell"/>
</dbReference>
<comment type="function">
    <text evidence="1">S-adenosyl-L-methionine-dependent methyltransferase that mediates RNA cap1 2'-O-ribose methylation to the 5'-cap structure of RNAs. Methylates the ribose of the first nucleotide of a m(7)GpppG-capped mRNA to produce m(7)GpppNmp (cap1).</text>
</comment>
<dbReference type="GO" id="GO:0006370">
    <property type="term" value="P:7-methylguanosine mRNA capping"/>
    <property type="evidence" value="ECO:0007669"/>
    <property type="project" value="UniProtKB-UniRule"/>
</dbReference>
<protein>
    <recommendedName>
        <fullName evidence="1">Cap-specific mRNA (nucleoside-2'-O-)-methyltransferase 1</fullName>
        <ecNumber evidence="1">2.1.1.57</ecNumber>
    </recommendedName>
    <alternativeName>
        <fullName evidence="1">Cap1 2'O-ribose methyltransferase 1</fullName>
    </alternativeName>
</protein>
<keyword evidence="1" id="KW-0539">Nucleus</keyword>
<keyword evidence="1" id="KW-0507">mRNA processing</keyword>
<feature type="domain" description="RrmJ-type SAM-dependent 2'-O-MTase" evidence="3">
    <location>
        <begin position="139"/>
        <end position="350"/>
    </location>
</feature>
<dbReference type="GO" id="GO:0003676">
    <property type="term" value="F:nucleic acid binding"/>
    <property type="evidence" value="ECO:0007669"/>
    <property type="project" value="UniProtKB-UniRule"/>
</dbReference>
<keyword evidence="1" id="KW-0949">S-adenosyl-L-methionine</keyword>
<dbReference type="InterPro" id="IPR002877">
    <property type="entry name" value="RNA_MeTrfase_FtsJ_dom"/>
</dbReference>
<dbReference type="PANTHER" id="PTHR16121:SF0">
    <property type="entry name" value="CAP-SPECIFIC MRNA (NUCLEOSIDE-2'-O-)-METHYLTRANSFERASE 1"/>
    <property type="match status" value="1"/>
</dbReference>
<reference evidence="4" key="1">
    <citation type="journal article" date="2014" name="Genome Announc.">
        <title>De novo whole-genome sequence and genome annotation of Lichtheimia ramosa.</title>
        <authorList>
            <person name="Linde J."/>
            <person name="Schwartze V."/>
            <person name="Binder U."/>
            <person name="Lass-Florl C."/>
            <person name="Voigt K."/>
            <person name="Horn F."/>
        </authorList>
    </citation>
    <scope>NUCLEOTIDE SEQUENCE</scope>
    <source>
        <strain evidence="4">JMRC FSU:6197</strain>
    </source>
</reference>
<dbReference type="InterPro" id="IPR050851">
    <property type="entry name" value="mRNA_Cap_2O-Ribose_MeTrfase"/>
</dbReference>
<comment type="catalytic activity">
    <reaction evidence="1">
        <text>a 5'-end (N(7)-methyl 5'-triphosphoguanosine)-ribonucleoside in mRNA + S-adenosyl-L-methionine = a 5'-end (N(7)-methyl 5'-triphosphoguanosine)-(2'-O-methyl-ribonucleoside) in mRNA + S-adenosyl-L-homocysteine + H(+)</text>
        <dbReference type="Rhea" id="RHEA:67020"/>
        <dbReference type="Rhea" id="RHEA-COMP:17167"/>
        <dbReference type="Rhea" id="RHEA-COMP:17168"/>
        <dbReference type="ChEBI" id="CHEBI:15378"/>
        <dbReference type="ChEBI" id="CHEBI:57856"/>
        <dbReference type="ChEBI" id="CHEBI:59789"/>
        <dbReference type="ChEBI" id="CHEBI:156461"/>
        <dbReference type="ChEBI" id="CHEBI:167609"/>
        <dbReference type="EC" id="2.1.1.57"/>
    </reaction>
</comment>
<dbReference type="GO" id="GO:0032259">
    <property type="term" value="P:methylation"/>
    <property type="evidence" value="ECO:0007669"/>
    <property type="project" value="UniProtKB-KW"/>
</dbReference>
<organism evidence="4">
    <name type="scientific">Lichtheimia ramosa</name>
    <dbReference type="NCBI Taxonomy" id="688394"/>
    <lineage>
        <taxon>Eukaryota</taxon>
        <taxon>Fungi</taxon>
        <taxon>Fungi incertae sedis</taxon>
        <taxon>Mucoromycota</taxon>
        <taxon>Mucoromycotina</taxon>
        <taxon>Mucoromycetes</taxon>
        <taxon>Mucorales</taxon>
        <taxon>Lichtheimiaceae</taxon>
        <taxon>Lichtheimia</taxon>
    </lineage>
</organism>
<feature type="region of interest" description="Disordered" evidence="2">
    <location>
        <begin position="1"/>
        <end position="61"/>
    </location>
</feature>
<dbReference type="AlphaFoldDB" id="A0A077WQ51"/>
<dbReference type="GO" id="GO:0016556">
    <property type="term" value="P:mRNA modification"/>
    <property type="evidence" value="ECO:0007669"/>
    <property type="project" value="UniProtKB-UniRule"/>
</dbReference>
<name>A0A077WQ51_9FUNG</name>
<dbReference type="EC" id="2.1.1.57" evidence="1"/>
<dbReference type="GO" id="GO:0004483">
    <property type="term" value="F:methyltransferase cap1 activity"/>
    <property type="evidence" value="ECO:0007669"/>
    <property type="project" value="UniProtKB-UniRule"/>
</dbReference>
<dbReference type="Pfam" id="PF01728">
    <property type="entry name" value="FtsJ"/>
    <property type="match status" value="1"/>
</dbReference>
<dbReference type="SUPFAM" id="SSF53335">
    <property type="entry name" value="S-adenosyl-L-methionine-dependent methyltransferases"/>
    <property type="match status" value="1"/>
</dbReference>
<dbReference type="GO" id="GO:0005737">
    <property type="term" value="C:cytoplasm"/>
    <property type="evidence" value="ECO:0007669"/>
    <property type="project" value="TreeGrafter"/>
</dbReference>
<accession>A0A077WQ51</accession>
<sequence>MYTDADPDYRATKTWSGIPPPSSRDFERTLSRDRRWDRSQQQQQQQQQRPMPTHSDRRQPMPVDMRVSTDFLQCKPEQRLAIDDLVATIRAKTGSATSGLFWDMPELTNQLIRLRERVKDATSEARGKSNPFERINKSIFINRAATKLAALDATFGLTRTQGNETFTFADLCGGPGGFTEYLLWRVHSWGGSAYGYGITLKAAPHEDQLNWHTDKFRPDIPLNFTKVDGVDGTGDLYKDANIREFGSIVRQYTRDRGVDLVVADGGFDFTGREMHQEQLARRLILCEIITMLTCLRRGGSFVCKFFDMSQQFTANLVWILYQVFGTICITKPLSSRPANSERYIVCKDLLTQHPTQLIQALSDINQRFEKEEISSFIPAAILESDEEFVDYIKMRNLRFASKQIEALEMLVPYIHDPHRPPAHDQEWIRRACLREWRLPE</sequence>
<keyword evidence="1" id="KW-0808">Transferase</keyword>
<feature type="compositionally biased region" description="Basic and acidic residues" evidence="2">
    <location>
        <begin position="24"/>
        <end position="38"/>
    </location>
</feature>
<proteinExistence type="predicted"/>
<dbReference type="EMBL" id="LK023330">
    <property type="protein sequence ID" value="CDS09243.1"/>
    <property type="molecule type" value="Genomic_DNA"/>
</dbReference>
<dbReference type="InterPro" id="IPR029063">
    <property type="entry name" value="SAM-dependent_MTases_sf"/>
</dbReference>
<dbReference type="InterPro" id="IPR025816">
    <property type="entry name" value="RrmJ-type_MeTrfase"/>
</dbReference>
<evidence type="ECO:0000256" key="2">
    <source>
        <dbReference type="SAM" id="MobiDB-lite"/>
    </source>
</evidence>
<dbReference type="OrthoDB" id="10251234at2759"/>